<dbReference type="SUPFAM" id="SSF52047">
    <property type="entry name" value="RNI-like"/>
    <property type="match status" value="1"/>
</dbReference>
<dbReference type="PANTHER" id="PTHR38926:SF5">
    <property type="entry name" value="F-BOX AND LEUCINE-RICH REPEAT PROTEIN 6"/>
    <property type="match status" value="1"/>
</dbReference>
<dbReference type="Gene3D" id="3.80.10.10">
    <property type="entry name" value="Ribonuclease Inhibitor"/>
    <property type="match status" value="1"/>
</dbReference>
<evidence type="ECO:0008006" key="4">
    <source>
        <dbReference type="Google" id="ProtNLM"/>
    </source>
</evidence>
<reference evidence="2 3" key="1">
    <citation type="journal article" date="2024" name="J Genomics">
        <title>Draft genome sequencing and assembly of Favolaschia claudopus CIRM-BRFM 2984 isolated from oak limbs.</title>
        <authorList>
            <person name="Navarro D."/>
            <person name="Drula E."/>
            <person name="Chaduli D."/>
            <person name="Cazenave R."/>
            <person name="Ahrendt S."/>
            <person name="Wang J."/>
            <person name="Lipzen A."/>
            <person name="Daum C."/>
            <person name="Barry K."/>
            <person name="Grigoriev I.V."/>
            <person name="Favel A."/>
            <person name="Rosso M.N."/>
            <person name="Martin F."/>
        </authorList>
    </citation>
    <scope>NUCLEOTIDE SEQUENCE [LARGE SCALE GENOMIC DNA]</scope>
    <source>
        <strain evidence="2 3">CIRM-BRFM 2984</strain>
    </source>
</reference>
<dbReference type="EMBL" id="JAWWNJ010000037">
    <property type="protein sequence ID" value="KAK7022455.1"/>
    <property type="molecule type" value="Genomic_DNA"/>
</dbReference>
<organism evidence="2 3">
    <name type="scientific">Favolaschia claudopus</name>
    <dbReference type="NCBI Taxonomy" id="2862362"/>
    <lineage>
        <taxon>Eukaryota</taxon>
        <taxon>Fungi</taxon>
        <taxon>Dikarya</taxon>
        <taxon>Basidiomycota</taxon>
        <taxon>Agaricomycotina</taxon>
        <taxon>Agaricomycetes</taxon>
        <taxon>Agaricomycetidae</taxon>
        <taxon>Agaricales</taxon>
        <taxon>Marasmiineae</taxon>
        <taxon>Mycenaceae</taxon>
        <taxon>Favolaschia</taxon>
    </lineage>
</organism>
<feature type="coiled-coil region" evidence="1">
    <location>
        <begin position="5"/>
        <end position="32"/>
    </location>
</feature>
<keyword evidence="3" id="KW-1185">Reference proteome</keyword>
<comment type="caution">
    <text evidence="2">The sequence shown here is derived from an EMBL/GenBank/DDBJ whole genome shotgun (WGS) entry which is preliminary data.</text>
</comment>
<protein>
    <recommendedName>
        <fullName evidence="4">F-box domain-containing protein</fullName>
    </recommendedName>
</protein>
<evidence type="ECO:0000313" key="3">
    <source>
        <dbReference type="Proteomes" id="UP001362999"/>
    </source>
</evidence>
<evidence type="ECO:0000313" key="2">
    <source>
        <dbReference type="EMBL" id="KAK7022455.1"/>
    </source>
</evidence>
<dbReference type="Proteomes" id="UP001362999">
    <property type="component" value="Unassembled WGS sequence"/>
</dbReference>
<accession>A0AAW0B931</accession>
<keyword evidence="1" id="KW-0175">Coiled coil</keyword>
<dbReference type="PANTHER" id="PTHR38926">
    <property type="entry name" value="F-BOX DOMAIN CONTAINING PROTEIN, EXPRESSED"/>
    <property type="match status" value="1"/>
</dbReference>
<dbReference type="InterPro" id="IPR032675">
    <property type="entry name" value="LRR_dom_sf"/>
</dbReference>
<proteinExistence type="predicted"/>
<sequence length="435" mass="49556">MTLAQQELQQQIDDLSSEIQAQRLVLDGLMNQRCQVQRQLNSVLDPMALLPLELQSKIFLHCLYHAGEDRIARTPDPHLAPMLLLRVCQLWRDIALSTPELWNYLTMHWPESPPSGANDFRFFGMWLKRSQSFPLTLTWEGSVVLAKGIQDLIDECGGRVETLTLLLNRIPPRGSHILRAPFPSLRKLTINCSVGRFEIRDWMPILKTSPMLTRVTLLGSFLGPEIETDSTQAAFTLPALRELHFPHNSSHPRVVNATRILKYITLPALEILHIRCNLNLVDGSEDLLAFLTRSSPPLRSLFFELDSLYWPSDSKDSLKYLRMVPSLTELSLGAKDTISVLNMLTRASDFLPNVRHLTFNPMSFLRPEDYEIAVRMLDVRPLKSFRLNMMDPSADLRNATLSRDPAPSEHIIRELQRIRDSGISVHVGAGERIFV</sequence>
<dbReference type="AlphaFoldDB" id="A0AAW0B931"/>
<name>A0AAW0B931_9AGAR</name>
<evidence type="ECO:0000256" key="1">
    <source>
        <dbReference type="SAM" id="Coils"/>
    </source>
</evidence>
<gene>
    <name evidence="2" type="ORF">R3P38DRAFT_2961045</name>
</gene>